<dbReference type="InterPro" id="IPR038109">
    <property type="entry name" value="DNA_bind_recomb_sf"/>
</dbReference>
<reference evidence="2 3" key="1">
    <citation type="submission" date="2020-08" db="EMBL/GenBank/DDBJ databases">
        <title>Amycolatopsis echigonensis JCM 21831.</title>
        <authorList>
            <person name="Tedsree N."/>
            <person name="Kuncharoen N."/>
            <person name="Likhitwitayawuid K."/>
            <person name="Tanasupawat S."/>
        </authorList>
    </citation>
    <scope>NUCLEOTIDE SEQUENCE [LARGE SCALE GENOMIC DNA]</scope>
    <source>
        <strain evidence="2 3">JCM 21831</strain>
    </source>
</reference>
<dbReference type="InterPro" id="IPR050639">
    <property type="entry name" value="SSR_resolvase"/>
</dbReference>
<dbReference type="AlphaFoldDB" id="A0A8E1WAH7"/>
<proteinExistence type="predicted"/>
<dbReference type="SMART" id="SM00857">
    <property type="entry name" value="Resolvase"/>
    <property type="match status" value="1"/>
</dbReference>
<dbReference type="InterPro" id="IPR006119">
    <property type="entry name" value="Resolv_N"/>
</dbReference>
<dbReference type="Pfam" id="PF07508">
    <property type="entry name" value="Recombinase"/>
    <property type="match status" value="1"/>
</dbReference>
<comment type="caution">
    <text evidence="2">The sequence shown here is derived from an EMBL/GenBank/DDBJ whole genome shotgun (WGS) entry which is preliminary data.</text>
</comment>
<organism evidence="2 3">
    <name type="scientific">Amycolatopsis echigonensis</name>
    <dbReference type="NCBI Taxonomy" id="2576905"/>
    <lineage>
        <taxon>Bacteria</taxon>
        <taxon>Bacillati</taxon>
        <taxon>Actinomycetota</taxon>
        <taxon>Actinomycetes</taxon>
        <taxon>Pseudonocardiales</taxon>
        <taxon>Pseudonocardiaceae</taxon>
        <taxon>Amycolatopsis</taxon>
    </lineage>
</organism>
<evidence type="ECO:0000313" key="3">
    <source>
        <dbReference type="Proteomes" id="UP000550260"/>
    </source>
</evidence>
<dbReference type="PROSITE" id="PS51737">
    <property type="entry name" value="RECOMBINASE_DNA_BIND"/>
    <property type="match status" value="1"/>
</dbReference>
<dbReference type="GO" id="GO:0003677">
    <property type="term" value="F:DNA binding"/>
    <property type="evidence" value="ECO:0007669"/>
    <property type="project" value="InterPro"/>
</dbReference>
<dbReference type="CDD" id="cd00338">
    <property type="entry name" value="Ser_Recombinase"/>
    <property type="match status" value="1"/>
</dbReference>
<dbReference type="GO" id="GO:0000150">
    <property type="term" value="F:DNA strand exchange activity"/>
    <property type="evidence" value="ECO:0007669"/>
    <property type="project" value="InterPro"/>
</dbReference>
<sequence>MNEPQIVRVAFIGRTSTQDQQDPTLSIPRQFRNCTQALPSNAVIVLCFYDVESGRKKLSARGDGNAHELFEIPVPRDGSIQDLLEEAERPDRRFDVVICEEIGRIGRRTHISTNIENRLEEAGVRLVASDEPFSLDVSHRREKRSTQVLTRRVKQGVAEWYVMDMLEKSWDGFETHAEQGYNIGKPCYGYQAKRVPHPVPAKRAKGIKKTFLEPHPVEGPVVTKAFHWRAAERVGCEDIARRLNVDLVTNPPPTPPDPERAVGFWTGANVRDMLSNPKHTGHMVWNRRARKGGGRNRANPVSEWYWSTEKTHKPLVDLETFVLAQQVSLHRERSRTVSENRNPEAKRTYKLRSFLFCSCGRRMHGKSKHERAYYVCAPKKEWRPEGHPSSTPWIQERYFVEGLAAFLSSRVFGRYRQRLLEANLQAVNEDAQQDRQQRLSMVSLFSP</sequence>
<gene>
    <name evidence="2" type="ORF">H5411_46025</name>
</gene>
<dbReference type="Proteomes" id="UP000550260">
    <property type="component" value="Unassembled WGS sequence"/>
</dbReference>
<feature type="domain" description="Recombinase" evidence="1">
    <location>
        <begin position="187"/>
        <end position="334"/>
    </location>
</feature>
<dbReference type="Gene3D" id="3.90.1750.20">
    <property type="entry name" value="Putative Large Serine Recombinase, Chain B, Domain 2"/>
    <property type="match status" value="1"/>
</dbReference>
<dbReference type="RefSeq" id="WP_183127962.1">
    <property type="nucleotide sequence ID" value="NZ_JACJHR010000190.1"/>
</dbReference>
<protein>
    <submittedName>
        <fullName evidence="2">Recombinase family protein</fullName>
    </submittedName>
</protein>
<dbReference type="PANTHER" id="PTHR30461:SF23">
    <property type="entry name" value="DNA RECOMBINASE-RELATED"/>
    <property type="match status" value="1"/>
</dbReference>
<evidence type="ECO:0000259" key="1">
    <source>
        <dbReference type="PROSITE" id="PS51737"/>
    </source>
</evidence>
<dbReference type="EMBL" id="JACJHR010000190">
    <property type="protein sequence ID" value="MBB2506449.1"/>
    <property type="molecule type" value="Genomic_DNA"/>
</dbReference>
<accession>A0A8E1WAH7</accession>
<dbReference type="InterPro" id="IPR036162">
    <property type="entry name" value="Resolvase-like_N_sf"/>
</dbReference>
<dbReference type="PANTHER" id="PTHR30461">
    <property type="entry name" value="DNA-INVERTASE FROM LAMBDOID PROPHAGE"/>
    <property type="match status" value="1"/>
</dbReference>
<dbReference type="Gene3D" id="3.40.50.1390">
    <property type="entry name" value="Resolvase, N-terminal catalytic domain"/>
    <property type="match status" value="1"/>
</dbReference>
<evidence type="ECO:0000313" key="2">
    <source>
        <dbReference type="EMBL" id="MBB2506449.1"/>
    </source>
</evidence>
<dbReference type="InterPro" id="IPR011109">
    <property type="entry name" value="DNA_bind_recombinase_dom"/>
</dbReference>
<dbReference type="Pfam" id="PF00239">
    <property type="entry name" value="Resolvase"/>
    <property type="match status" value="1"/>
</dbReference>
<name>A0A8E1WAH7_9PSEU</name>
<dbReference type="SUPFAM" id="SSF53041">
    <property type="entry name" value="Resolvase-like"/>
    <property type="match status" value="1"/>
</dbReference>